<reference evidence="2 3" key="1">
    <citation type="submission" date="2019-08" db="EMBL/GenBank/DDBJ databases">
        <authorList>
            <person name="Alioto T."/>
            <person name="Alioto T."/>
            <person name="Gomez Garrido J."/>
        </authorList>
    </citation>
    <scope>NUCLEOTIDE SEQUENCE [LARGE SCALE GENOMIC DNA]</scope>
</reference>
<dbReference type="OrthoDB" id="8180894at2759"/>
<feature type="compositionally biased region" description="Low complexity" evidence="1">
    <location>
        <begin position="138"/>
        <end position="157"/>
    </location>
</feature>
<dbReference type="Proteomes" id="UP000325440">
    <property type="component" value="Unassembled WGS sequence"/>
</dbReference>
<keyword evidence="3" id="KW-1185">Reference proteome</keyword>
<name>A0A5E4MWP2_9HEMI</name>
<evidence type="ECO:0000313" key="3">
    <source>
        <dbReference type="Proteomes" id="UP000325440"/>
    </source>
</evidence>
<organism evidence="2 3">
    <name type="scientific">Cinara cedri</name>
    <dbReference type="NCBI Taxonomy" id="506608"/>
    <lineage>
        <taxon>Eukaryota</taxon>
        <taxon>Metazoa</taxon>
        <taxon>Ecdysozoa</taxon>
        <taxon>Arthropoda</taxon>
        <taxon>Hexapoda</taxon>
        <taxon>Insecta</taxon>
        <taxon>Pterygota</taxon>
        <taxon>Neoptera</taxon>
        <taxon>Paraneoptera</taxon>
        <taxon>Hemiptera</taxon>
        <taxon>Sternorrhyncha</taxon>
        <taxon>Aphidomorpha</taxon>
        <taxon>Aphidoidea</taxon>
        <taxon>Aphididae</taxon>
        <taxon>Lachninae</taxon>
        <taxon>Cinara</taxon>
    </lineage>
</organism>
<feature type="compositionally biased region" description="Low complexity" evidence="1">
    <location>
        <begin position="212"/>
        <end position="224"/>
    </location>
</feature>
<evidence type="ECO:0000313" key="2">
    <source>
        <dbReference type="EMBL" id="VVC34505.1"/>
    </source>
</evidence>
<evidence type="ECO:0000256" key="1">
    <source>
        <dbReference type="SAM" id="MobiDB-lite"/>
    </source>
</evidence>
<dbReference type="EMBL" id="CABPRJ010000997">
    <property type="protein sequence ID" value="VVC34505.1"/>
    <property type="molecule type" value="Genomic_DNA"/>
</dbReference>
<feature type="region of interest" description="Disordered" evidence="1">
    <location>
        <begin position="208"/>
        <end position="229"/>
    </location>
</feature>
<feature type="region of interest" description="Disordered" evidence="1">
    <location>
        <begin position="97"/>
        <end position="116"/>
    </location>
</feature>
<feature type="region of interest" description="Disordered" evidence="1">
    <location>
        <begin position="37"/>
        <end position="60"/>
    </location>
</feature>
<feature type="compositionally biased region" description="Acidic residues" evidence="1">
    <location>
        <begin position="38"/>
        <end position="51"/>
    </location>
</feature>
<feature type="region of interest" description="Disordered" evidence="1">
    <location>
        <begin position="122"/>
        <end position="163"/>
    </location>
</feature>
<gene>
    <name evidence="2" type="ORF">CINCED_3A004952</name>
</gene>
<protein>
    <submittedName>
        <fullName evidence="2">Uncharacterized protein</fullName>
    </submittedName>
</protein>
<accession>A0A5E4MWP2</accession>
<sequence length="262" mass="29471">MFPGVIDYYRRFCQIMLVVLLTSRYYHVTTSITVSDRDDFDGQDANDDADTLSEKAGDGDAENKHFMDVYSLKSGPQQLEFGHVFEDPNVWEQRYEKKDFDSQRHQGQVKWGDKDGSYGEQYWDLNHGGAGESAYDNGENGPYESSPPESGPYEPSNWENGQESRHTAVVYKPLVVTFTTTNKSNKKSPTAIVRNARHKNMPNNKLQQMSEPTATTTTAKPMTTGRSANDKKTAPVLVFDMKTGVVMDEATGNKFVLKPIDD</sequence>
<proteinExistence type="predicted"/>
<dbReference type="AlphaFoldDB" id="A0A5E4MWP2"/>